<dbReference type="GO" id="GO:0009279">
    <property type="term" value="C:cell outer membrane"/>
    <property type="evidence" value="ECO:0007669"/>
    <property type="project" value="UniProtKB-SubCell"/>
</dbReference>
<dbReference type="SUPFAM" id="SSF56935">
    <property type="entry name" value="Porins"/>
    <property type="match status" value="1"/>
</dbReference>
<dbReference type="PANTHER" id="PTHR30069">
    <property type="entry name" value="TONB-DEPENDENT OUTER MEMBRANE RECEPTOR"/>
    <property type="match status" value="1"/>
</dbReference>
<sequence length="747" mass="81065">MARVSFRAPAPALRPCMAALLVAFSASSLAQESRQLGEVVVSASGFEQEIRQAPASISVITRDELQTKQFRDLAEALQDVEGVDVRGGTGKTGGLDISIRGMPSDYTLILIDGRRQNVAGNVTPNGFNSALTSFMPPLSAIERIEVIRGPMSTLYGSDAMGGVINIITRKVAKEWNGSVTLEAGIPEDSDYGDSKRVDLYVNGPLVEDLVGLAVRGGIFRRAESDWVLAPNGRASGRNPAPAESRQYNVGARLTLTPNRAHDFWLDVERNQTWYNNDDCRLGNVDTKADGAGGGATCLGTPVPTIAPGYKDYLRFNRDQIALGHTSRLSFGMLESSLTHSTTETVGRTIPGNPIGSTYTVDGKTFTVGDDRELETTNIVLDSKLVAPIGESHVATVGGQYWNAELVDGLLPKKHDQTMWSLFAEDEWSFTDSLTATFGARYDHHDAFGGEVSPRAYLVWNATERWTVKGGVSKGFKAPRLDQLIDGINGVGSQGASIGIGNPDLKPETSTSTELGVRYDSQGGLTASATAFHNKIKDKISNSGGDCATDPIPGCSYIPAAQTSKTYSVNIDEAKTWGLELTTRIPLAARWALNLNYTWTDSEIIENGRKNGKLGDTAKHVANAQLRWDATDKLSLWLRGEYRGKARRFDGDPKSLAANNNTRLEYEALGDLKAYSLFHLGGAYRVSKDVTINANIFNLLDKDFRKFKQWTNNAGAQVWGSEYFKSTQSTKGTTPAGRTFWISANIGF</sequence>
<dbReference type="InterPro" id="IPR012910">
    <property type="entry name" value="Plug_dom"/>
</dbReference>
<evidence type="ECO:0000256" key="7">
    <source>
        <dbReference type="ARBA" id="ARBA00023065"/>
    </source>
</evidence>
<keyword evidence="4 12" id="KW-1134">Transmembrane beta strand</keyword>
<evidence type="ECO:0000313" key="17">
    <source>
        <dbReference type="EMBL" id="THF64729.1"/>
    </source>
</evidence>
<organism evidence="17 18">
    <name type="scientific">Pseudothauera nasutitermitis</name>
    <dbReference type="NCBI Taxonomy" id="2565930"/>
    <lineage>
        <taxon>Bacteria</taxon>
        <taxon>Pseudomonadati</taxon>
        <taxon>Pseudomonadota</taxon>
        <taxon>Betaproteobacteria</taxon>
        <taxon>Rhodocyclales</taxon>
        <taxon>Zoogloeaceae</taxon>
        <taxon>Pseudothauera</taxon>
    </lineage>
</organism>
<evidence type="ECO:0000256" key="12">
    <source>
        <dbReference type="PROSITE-ProRule" id="PRU01360"/>
    </source>
</evidence>
<dbReference type="Pfam" id="PF07715">
    <property type="entry name" value="Plug"/>
    <property type="match status" value="1"/>
</dbReference>
<dbReference type="InterPro" id="IPR000531">
    <property type="entry name" value="Beta-barrel_TonB"/>
</dbReference>
<dbReference type="Gene3D" id="2.40.170.20">
    <property type="entry name" value="TonB-dependent receptor, beta-barrel domain"/>
    <property type="match status" value="1"/>
</dbReference>
<dbReference type="InterPro" id="IPR037066">
    <property type="entry name" value="Plug_dom_sf"/>
</dbReference>
<evidence type="ECO:0000256" key="10">
    <source>
        <dbReference type="ARBA" id="ARBA00023170"/>
    </source>
</evidence>
<evidence type="ECO:0000256" key="9">
    <source>
        <dbReference type="ARBA" id="ARBA00023136"/>
    </source>
</evidence>
<dbReference type="Pfam" id="PF00593">
    <property type="entry name" value="TonB_dep_Rec_b-barrel"/>
    <property type="match status" value="1"/>
</dbReference>
<feature type="signal peptide" evidence="14">
    <location>
        <begin position="1"/>
        <end position="30"/>
    </location>
</feature>
<name>A0A4V6RX77_9RHOO</name>
<feature type="chain" id="PRO_5020889550" evidence="14">
    <location>
        <begin position="31"/>
        <end position="747"/>
    </location>
</feature>
<evidence type="ECO:0000256" key="13">
    <source>
        <dbReference type="RuleBase" id="RU003357"/>
    </source>
</evidence>
<keyword evidence="9 12" id="KW-0472">Membrane</keyword>
<dbReference type="InterPro" id="IPR036942">
    <property type="entry name" value="Beta-barrel_TonB_sf"/>
</dbReference>
<feature type="domain" description="TonB-dependent receptor-like beta-barrel" evidence="15">
    <location>
        <begin position="309"/>
        <end position="698"/>
    </location>
</feature>
<keyword evidence="18" id="KW-1185">Reference proteome</keyword>
<keyword evidence="5 12" id="KW-0812">Transmembrane</keyword>
<dbReference type="Gene3D" id="2.170.130.10">
    <property type="entry name" value="TonB-dependent receptor, plug domain"/>
    <property type="match status" value="1"/>
</dbReference>
<dbReference type="AlphaFoldDB" id="A0A4V6RX77"/>
<dbReference type="GO" id="GO:0015344">
    <property type="term" value="F:siderophore uptake transmembrane transporter activity"/>
    <property type="evidence" value="ECO:0007669"/>
    <property type="project" value="TreeGrafter"/>
</dbReference>
<dbReference type="GO" id="GO:0044718">
    <property type="term" value="P:siderophore transmembrane transport"/>
    <property type="evidence" value="ECO:0007669"/>
    <property type="project" value="TreeGrafter"/>
</dbReference>
<keyword evidence="11 12" id="KW-0998">Cell outer membrane</keyword>
<dbReference type="EMBL" id="SSOC01000004">
    <property type="protein sequence ID" value="THF64729.1"/>
    <property type="molecule type" value="Genomic_DNA"/>
</dbReference>
<evidence type="ECO:0000256" key="4">
    <source>
        <dbReference type="ARBA" id="ARBA00022452"/>
    </source>
</evidence>
<comment type="caution">
    <text evidence="17">The sequence shown here is derived from an EMBL/GenBank/DDBJ whole genome shotgun (WGS) entry which is preliminary data.</text>
</comment>
<comment type="similarity">
    <text evidence="2 12 13">Belongs to the TonB-dependent receptor family.</text>
</comment>
<evidence type="ECO:0000259" key="16">
    <source>
        <dbReference type="Pfam" id="PF07715"/>
    </source>
</evidence>
<evidence type="ECO:0000313" key="18">
    <source>
        <dbReference type="Proteomes" id="UP000308430"/>
    </source>
</evidence>
<evidence type="ECO:0000256" key="6">
    <source>
        <dbReference type="ARBA" id="ARBA00022729"/>
    </source>
</evidence>
<keyword evidence="8 13" id="KW-0798">TonB box</keyword>
<dbReference type="Proteomes" id="UP000308430">
    <property type="component" value="Unassembled WGS sequence"/>
</dbReference>
<evidence type="ECO:0000256" key="5">
    <source>
        <dbReference type="ARBA" id="ARBA00022692"/>
    </source>
</evidence>
<gene>
    <name evidence="17" type="ORF">E6C76_11815</name>
</gene>
<protein>
    <submittedName>
        <fullName evidence="17">TonB-dependent receptor</fullName>
    </submittedName>
</protein>
<keyword evidence="10 17" id="KW-0675">Receptor</keyword>
<evidence type="ECO:0000259" key="15">
    <source>
        <dbReference type="Pfam" id="PF00593"/>
    </source>
</evidence>
<evidence type="ECO:0000256" key="8">
    <source>
        <dbReference type="ARBA" id="ARBA00023077"/>
    </source>
</evidence>
<dbReference type="PROSITE" id="PS52016">
    <property type="entry name" value="TONB_DEPENDENT_REC_3"/>
    <property type="match status" value="1"/>
</dbReference>
<keyword evidence="3 12" id="KW-0813">Transport</keyword>
<feature type="domain" description="TonB-dependent receptor plug" evidence="16">
    <location>
        <begin position="50"/>
        <end position="163"/>
    </location>
</feature>
<proteinExistence type="inferred from homology"/>
<evidence type="ECO:0000256" key="11">
    <source>
        <dbReference type="ARBA" id="ARBA00023237"/>
    </source>
</evidence>
<dbReference type="CDD" id="cd01347">
    <property type="entry name" value="ligand_gated_channel"/>
    <property type="match status" value="1"/>
</dbReference>
<keyword evidence="6 14" id="KW-0732">Signal</keyword>
<evidence type="ECO:0000256" key="1">
    <source>
        <dbReference type="ARBA" id="ARBA00004571"/>
    </source>
</evidence>
<dbReference type="InterPro" id="IPR039426">
    <property type="entry name" value="TonB-dep_rcpt-like"/>
</dbReference>
<dbReference type="PANTHER" id="PTHR30069:SF53">
    <property type="entry name" value="COLICIN I RECEPTOR-RELATED"/>
    <property type="match status" value="1"/>
</dbReference>
<evidence type="ECO:0000256" key="3">
    <source>
        <dbReference type="ARBA" id="ARBA00022448"/>
    </source>
</evidence>
<reference evidence="17 18" key="1">
    <citation type="submission" date="2019-04" db="EMBL/GenBank/DDBJ databases">
        <title>Azoarcus nasutitermitis sp. nov. isolated from termite nest.</title>
        <authorList>
            <person name="Lin S.-Y."/>
            <person name="Hameed A."/>
            <person name="Hsu Y.-H."/>
            <person name="Young C.-C."/>
        </authorList>
    </citation>
    <scope>NUCLEOTIDE SEQUENCE [LARGE SCALE GENOMIC DNA]</scope>
    <source>
        <strain evidence="17 18">CC-YHH838</strain>
    </source>
</reference>
<evidence type="ECO:0000256" key="14">
    <source>
        <dbReference type="SAM" id="SignalP"/>
    </source>
</evidence>
<keyword evidence="7" id="KW-0406">Ion transport</keyword>
<accession>A0A4V6RX77</accession>
<evidence type="ECO:0000256" key="2">
    <source>
        <dbReference type="ARBA" id="ARBA00009810"/>
    </source>
</evidence>
<comment type="subcellular location">
    <subcellularLocation>
        <location evidence="1 12">Cell outer membrane</location>
        <topology evidence="1 12">Multi-pass membrane protein</topology>
    </subcellularLocation>
</comment>
<dbReference type="OrthoDB" id="183532at2"/>